<keyword evidence="2" id="KW-0964">Secreted</keyword>
<evidence type="ECO:0000313" key="7">
    <source>
        <dbReference type="Proteomes" id="UP000265160"/>
    </source>
</evidence>
<evidence type="ECO:0000256" key="3">
    <source>
        <dbReference type="ARBA" id="ARBA00022729"/>
    </source>
</evidence>
<evidence type="ECO:0000256" key="2">
    <source>
        <dbReference type="ARBA" id="ARBA00022525"/>
    </source>
</evidence>
<dbReference type="KEGG" id="mze:101470890"/>
<dbReference type="RefSeq" id="XP_004572278.1">
    <property type="nucleotide sequence ID" value="XM_004572221.2"/>
</dbReference>
<dbReference type="GO" id="GO:0005576">
    <property type="term" value="C:extracellular region"/>
    <property type="evidence" value="ECO:0007669"/>
    <property type="project" value="UniProtKB-SubCell"/>
</dbReference>
<comment type="subcellular location">
    <subcellularLocation>
        <location evidence="1">Secreted</location>
    </subcellularLocation>
</comment>
<feature type="signal peptide" evidence="5">
    <location>
        <begin position="1"/>
        <end position="19"/>
    </location>
</feature>
<dbReference type="OrthoDB" id="8929479at2759"/>
<reference evidence="6" key="2">
    <citation type="submission" date="2025-09" db="UniProtKB">
        <authorList>
            <consortium name="Ensembl"/>
        </authorList>
    </citation>
    <scope>IDENTIFICATION</scope>
</reference>
<sequence length="216" mass="24352">MQLLFRVFLLALILQSCSAEAAAKECDLPPKLRQEVLHKVFESRWVLVEAFSDYPAGLRLVKHANSSLMEMKEAFNNETFLFIERNIVSGKCLVFQVNMSIPDPETSNHSMVLDSPGVMEFGGLVSPYNDQGRADVYQGCADCLTVVYSGVFQGIPGRLLLIYRKEGKHTDTDELKAGESIHRKLAECLKFNVETTFIYDGKADFCLEKKEEERDA</sequence>
<evidence type="ECO:0000256" key="1">
    <source>
        <dbReference type="ARBA" id="ARBA00004613"/>
    </source>
</evidence>
<name>A0A3P9CTG6_9CICH</name>
<dbReference type="Ensembl" id="ENSMZET00005026504.1">
    <property type="protein sequence ID" value="ENSMZEP00005025670.1"/>
    <property type="gene ID" value="ENSMZEG00005019160.1"/>
</dbReference>
<dbReference type="GeneID" id="101470890"/>
<dbReference type="PANTHER" id="PTHR11967:SF2">
    <property type="entry name" value="ALPHA-1-ACID GLYCOPROTEIN 1"/>
    <property type="match status" value="1"/>
</dbReference>
<proteinExistence type="predicted"/>
<dbReference type="AlphaFoldDB" id="A0A3P9CTG6"/>
<feature type="chain" id="PRO_5018057561" evidence="5">
    <location>
        <begin position="20"/>
        <end position="216"/>
    </location>
</feature>
<keyword evidence="3 5" id="KW-0732">Signal</keyword>
<dbReference type="GeneTree" id="ENSGT00940000168606"/>
<accession>A0A3P9CTG6</accession>
<keyword evidence="7" id="KW-1185">Reference proteome</keyword>
<evidence type="ECO:0000256" key="5">
    <source>
        <dbReference type="SAM" id="SignalP"/>
    </source>
</evidence>
<reference evidence="6" key="1">
    <citation type="submission" date="2025-08" db="UniProtKB">
        <authorList>
            <consortium name="Ensembl"/>
        </authorList>
    </citation>
    <scope>IDENTIFICATION</scope>
</reference>
<evidence type="ECO:0000256" key="4">
    <source>
        <dbReference type="ARBA" id="ARBA00023180"/>
    </source>
</evidence>
<evidence type="ECO:0000313" key="6">
    <source>
        <dbReference type="Ensembl" id="ENSMZEP00005025670.1"/>
    </source>
</evidence>
<dbReference type="PROSITE" id="PS51257">
    <property type="entry name" value="PROKAR_LIPOPROTEIN"/>
    <property type="match status" value="1"/>
</dbReference>
<dbReference type="Gene3D" id="2.40.128.20">
    <property type="match status" value="1"/>
</dbReference>
<dbReference type="InterPro" id="IPR012674">
    <property type="entry name" value="Calycin"/>
</dbReference>
<dbReference type="Proteomes" id="UP000265160">
    <property type="component" value="Unplaced"/>
</dbReference>
<dbReference type="PANTHER" id="PTHR11967">
    <property type="entry name" value="ALPHA-1-ACID GLYCOPROTEIN"/>
    <property type="match status" value="1"/>
</dbReference>
<organism evidence="6 7">
    <name type="scientific">Maylandia zebra</name>
    <name type="common">zebra mbuna</name>
    <dbReference type="NCBI Taxonomy" id="106582"/>
    <lineage>
        <taxon>Eukaryota</taxon>
        <taxon>Metazoa</taxon>
        <taxon>Chordata</taxon>
        <taxon>Craniata</taxon>
        <taxon>Vertebrata</taxon>
        <taxon>Euteleostomi</taxon>
        <taxon>Actinopterygii</taxon>
        <taxon>Neopterygii</taxon>
        <taxon>Teleostei</taxon>
        <taxon>Neoteleostei</taxon>
        <taxon>Acanthomorphata</taxon>
        <taxon>Ovalentaria</taxon>
        <taxon>Cichlomorphae</taxon>
        <taxon>Cichliformes</taxon>
        <taxon>Cichlidae</taxon>
        <taxon>African cichlids</taxon>
        <taxon>Pseudocrenilabrinae</taxon>
        <taxon>Haplochromini</taxon>
        <taxon>Maylandia</taxon>
        <taxon>Maylandia zebra complex</taxon>
    </lineage>
</organism>
<keyword evidence="4" id="KW-0325">Glycoprotein</keyword>
<protein>
    <submittedName>
        <fullName evidence="6">Saxitoxin and tetrodotoxin-binding protein 2-like</fullName>
    </submittedName>
</protein>